<feature type="domain" description="STAS" evidence="2">
    <location>
        <begin position="162"/>
        <end position="273"/>
    </location>
</feature>
<name>A0A1H7SU86_9BURK</name>
<gene>
    <name evidence="3" type="ORF">SAMN05192542_11324</name>
</gene>
<keyword evidence="4" id="KW-1185">Reference proteome</keyword>
<dbReference type="EMBL" id="FOAJ01000013">
    <property type="protein sequence ID" value="SEL75879.1"/>
    <property type="molecule type" value="Genomic_DNA"/>
</dbReference>
<dbReference type="Gene3D" id="3.30.750.24">
    <property type="entry name" value="STAS domain"/>
    <property type="match status" value="1"/>
</dbReference>
<evidence type="ECO:0000313" key="4">
    <source>
        <dbReference type="Proteomes" id="UP000199120"/>
    </source>
</evidence>
<dbReference type="InterPro" id="IPR025751">
    <property type="entry name" value="RsbRD_N_dom"/>
</dbReference>
<dbReference type="InterPro" id="IPR036513">
    <property type="entry name" value="STAS_dom_sf"/>
</dbReference>
<organism evidence="3 4">
    <name type="scientific">Paraburkholderia caballeronis</name>
    <dbReference type="NCBI Taxonomy" id="416943"/>
    <lineage>
        <taxon>Bacteria</taxon>
        <taxon>Pseudomonadati</taxon>
        <taxon>Pseudomonadota</taxon>
        <taxon>Betaproteobacteria</taxon>
        <taxon>Burkholderiales</taxon>
        <taxon>Burkholderiaceae</taxon>
        <taxon>Paraburkholderia</taxon>
    </lineage>
</organism>
<dbReference type="STRING" id="416943.SAMN05445871_5104"/>
<dbReference type="SUPFAM" id="SSF52091">
    <property type="entry name" value="SpoIIaa-like"/>
    <property type="match status" value="1"/>
</dbReference>
<dbReference type="Pfam" id="PF14361">
    <property type="entry name" value="RsbRD_N"/>
    <property type="match status" value="1"/>
</dbReference>
<dbReference type="PANTHER" id="PTHR33745:SF3">
    <property type="entry name" value="RSBT CO-ANTAGONIST PROTEIN RSBRC"/>
    <property type="match status" value="1"/>
</dbReference>
<sequence>MNSPNGANLVDVLGQQRDALLTEWMALHLPTALRRGLVTEAEIREQFSGFLNVFLDGLQRASTLDASRPEWEPARAFLAELSAQRARQGFTPAETAMFVFSLKQPLYSRLRAAFADDPARLAQLSWDVDLLLDELGLHTTEVFQHNREAIIKRQQEELLELSTPVVQLWHGILALPLIGTLDSSRTQIVMESLLQKIVETGAGLAIIDITGVPTVDTLVAQHLLKTVAAARLMGADCIISGIRPQIAQTIVHLGVDLTNVTTKATLADAFVVALQRTGSSIATPVAAG</sequence>
<evidence type="ECO:0000256" key="1">
    <source>
        <dbReference type="ARBA" id="ARBA00022553"/>
    </source>
</evidence>
<keyword evidence="1" id="KW-0597">Phosphoprotein</keyword>
<dbReference type="PROSITE" id="PS50801">
    <property type="entry name" value="STAS"/>
    <property type="match status" value="1"/>
</dbReference>
<dbReference type="Proteomes" id="UP000199120">
    <property type="component" value="Unassembled WGS sequence"/>
</dbReference>
<dbReference type="InterPro" id="IPR002645">
    <property type="entry name" value="STAS_dom"/>
</dbReference>
<accession>A0A1H7SU86</accession>
<proteinExistence type="predicted"/>
<evidence type="ECO:0000259" key="2">
    <source>
        <dbReference type="PROSITE" id="PS50801"/>
    </source>
</evidence>
<dbReference type="OrthoDB" id="9800154at2"/>
<dbReference type="AlphaFoldDB" id="A0A1H7SU86"/>
<reference evidence="4" key="1">
    <citation type="submission" date="2016-10" db="EMBL/GenBank/DDBJ databases">
        <authorList>
            <person name="Varghese N."/>
            <person name="Submissions S."/>
        </authorList>
    </citation>
    <scope>NUCLEOTIDE SEQUENCE [LARGE SCALE GENOMIC DNA]</scope>
    <source>
        <strain evidence="4">LMG 26416</strain>
    </source>
</reference>
<dbReference type="CDD" id="cd07041">
    <property type="entry name" value="STAS_RsbR_RsbS_like"/>
    <property type="match status" value="1"/>
</dbReference>
<dbReference type="Pfam" id="PF01740">
    <property type="entry name" value="STAS"/>
    <property type="match status" value="1"/>
</dbReference>
<dbReference type="PANTHER" id="PTHR33745">
    <property type="entry name" value="RSBT ANTAGONIST PROTEIN RSBS-RELATED"/>
    <property type="match status" value="1"/>
</dbReference>
<dbReference type="RefSeq" id="WP_090550366.1">
    <property type="nucleotide sequence ID" value="NZ_FNSR01000002.1"/>
</dbReference>
<evidence type="ECO:0000313" key="3">
    <source>
        <dbReference type="EMBL" id="SEL75879.1"/>
    </source>
</evidence>
<protein>
    <submittedName>
        <fullName evidence="3">RsbT co-antagonist protein RsbR</fullName>
    </submittedName>
</protein>
<dbReference type="InterPro" id="IPR051932">
    <property type="entry name" value="Bact_StressResp_Reg"/>
</dbReference>